<evidence type="ECO:0000313" key="3">
    <source>
        <dbReference type="Proteomes" id="UP000250235"/>
    </source>
</evidence>
<keyword evidence="3" id="KW-1185">Reference proteome</keyword>
<dbReference type="Proteomes" id="UP000250235">
    <property type="component" value="Unassembled WGS sequence"/>
</dbReference>
<gene>
    <name evidence="2" type="ORF">F511_36558</name>
</gene>
<evidence type="ECO:0000256" key="1">
    <source>
        <dbReference type="SAM" id="MobiDB-lite"/>
    </source>
</evidence>
<protein>
    <submittedName>
        <fullName evidence="2">Uncharacterized protein</fullName>
    </submittedName>
</protein>
<sequence length="113" mass="12025">MKRRRVGESADEAQRIEEGAKRSSRCVKSVAKQSKIKAGCQLLSSIQMKKATGACKRKGRKYCSSVVSHTAAAVVHLRSLGVLTAAGCGIGSVHAVVRSNLLVEPSEVEEGEM</sequence>
<accession>A0A2Z7BNG2</accession>
<dbReference type="EMBL" id="KV004011">
    <property type="protein sequence ID" value="KZV35846.1"/>
    <property type="molecule type" value="Genomic_DNA"/>
</dbReference>
<name>A0A2Z7BNG2_9LAMI</name>
<feature type="region of interest" description="Disordered" evidence="1">
    <location>
        <begin position="1"/>
        <end position="20"/>
    </location>
</feature>
<dbReference type="AlphaFoldDB" id="A0A2Z7BNG2"/>
<evidence type="ECO:0000313" key="2">
    <source>
        <dbReference type="EMBL" id="KZV35846.1"/>
    </source>
</evidence>
<proteinExistence type="predicted"/>
<organism evidence="2 3">
    <name type="scientific">Dorcoceras hygrometricum</name>
    <dbReference type="NCBI Taxonomy" id="472368"/>
    <lineage>
        <taxon>Eukaryota</taxon>
        <taxon>Viridiplantae</taxon>
        <taxon>Streptophyta</taxon>
        <taxon>Embryophyta</taxon>
        <taxon>Tracheophyta</taxon>
        <taxon>Spermatophyta</taxon>
        <taxon>Magnoliopsida</taxon>
        <taxon>eudicotyledons</taxon>
        <taxon>Gunneridae</taxon>
        <taxon>Pentapetalae</taxon>
        <taxon>asterids</taxon>
        <taxon>lamiids</taxon>
        <taxon>Lamiales</taxon>
        <taxon>Gesneriaceae</taxon>
        <taxon>Didymocarpoideae</taxon>
        <taxon>Trichosporeae</taxon>
        <taxon>Loxocarpinae</taxon>
        <taxon>Dorcoceras</taxon>
    </lineage>
</organism>
<reference evidence="2 3" key="1">
    <citation type="journal article" date="2015" name="Proc. Natl. Acad. Sci. U.S.A.">
        <title>The resurrection genome of Boea hygrometrica: A blueprint for survival of dehydration.</title>
        <authorList>
            <person name="Xiao L."/>
            <person name="Yang G."/>
            <person name="Zhang L."/>
            <person name="Yang X."/>
            <person name="Zhao S."/>
            <person name="Ji Z."/>
            <person name="Zhou Q."/>
            <person name="Hu M."/>
            <person name="Wang Y."/>
            <person name="Chen M."/>
            <person name="Xu Y."/>
            <person name="Jin H."/>
            <person name="Xiao X."/>
            <person name="Hu G."/>
            <person name="Bao F."/>
            <person name="Hu Y."/>
            <person name="Wan P."/>
            <person name="Li L."/>
            <person name="Deng X."/>
            <person name="Kuang T."/>
            <person name="Xiang C."/>
            <person name="Zhu J.K."/>
            <person name="Oliver M.J."/>
            <person name="He Y."/>
        </authorList>
    </citation>
    <scope>NUCLEOTIDE SEQUENCE [LARGE SCALE GENOMIC DNA]</scope>
    <source>
        <strain evidence="3">cv. XS01</strain>
    </source>
</reference>